<reference evidence="3 4" key="1">
    <citation type="submission" date="2017-03" db="EMBL/GenBank/DDBJ databases">
        <title>Genome sequence of Clostridium hungatei DSM 14427.</title>
        <authorList>
            <person name="Poehlein A."/>
            <person name="Daniel R."/>
        </authorList>
    </citation>
    <scope>NUCLEOTIDE SEQUENCE [LARGE SCALE GENOMIC DNA]</scope>
    <source>
        <strain evidence="3 4">DSM 14427</strain>
    </source>
</reference>
<protein>
    <submittedName>
        <fullName evidence="3">Bacterial Ig-like domain protein</fullName>
    </submittedName>
</protein>
<name>A0A1V4SF69_RUMHU</name>
<evidence type="ECO:0000259" key="2">
    <source>
        <dbReference type="SMART" id="SM00635"/>
    </source>
</evidence>
<evidence type="ECO:0000313" key="3">
    <source>
        <dbReference type="EMBL" id="OPX42562.1"/>
    </source>
</evidence>
<evidence type="ECO:0000313" key="4">
    <source>
        <dbReference type="Proteomes" id="UP000191554"/>
    </source>
</evidence>
<feature type="domain" description="BIG2" evidence="2">
    <location>
        <begin position="309"/>
        <end position="391"/>
    </location>
</feature>
<dbReference type="Gene3D" id="2.60.40.1080">
    <property type="match status" value="2"/>
</dbReference>
<evidence type="ECO:0000256" key="1">
    <source>
        <dbReference type="SAM" id="SignalP"/>
    </source>
</evidence>
<organism evidence="3 4">
    <name type="scientific">Ruminiclostridium hungatei</name>
    <name type="common">Clostridium hungatei</name>
    <dbReference type="NCBI Taxonomy" id="48256"/>
    <lineage>
        <taxon>Bacteria</taxon>
        <taxon>Bacillati</taxon>
        <taxon>Bacillota</taxon>
        <taxon>Clostridia</taxon>
        <taxon>Eubacteriales</taxon>
        <taxon>Oscillospiraceae</taxon>
        <taxon>Ruminiclostridium</taxon>
    </lineage>
</organism>
<dbReference type="InterPro" id="IPR008964">
    <property type="entry name" value="Invasin/intimin_cell_adhesion"/>
</dbReference>
<keyword evidence="4" id="KW-1185">Reference proteome</keyword>
<feature type="signal peptide" evidence="1">
    <location>
        <begin position="1"/>
        <end position="33"/>
    </location>
</feature>
<sequence>MTKKNAIFKVLVCVVLLASLLLPAGFAANPVQAAAAKPAIVAKMIIGTGSTEGAFDYYSKENKYTLSVSNADKKATYTFTSSNTKVLTVKASGAKAVLTGLKAGTATITCNQKLNGKTTKIGTCAVTVKAATLVQDYVPVLTIGTSTASEPIEIISRNNDATYTYVSNSKNFTMKETQSKFDGMYFIKHSYTATAAGTYTVTVKETYNKVTRTVATLKYIVKKATVVPARNFDLGSSELAFDLIENCRSDVSYLFDYDEKMMEGYVSEGTTYLKGLAEGTTEVKIYEDTKKPDPKKLIGTCKITIKKVILTAIDCDLSDTETTVGGEPIELYVYKVPVNAPGTVTVTSSNPGVATVSQPDIYGMCIITPVSAGTTTITMTSGSVTNSQTITVTEEDEDY</sequence>
<gene>
    <name evidence="3" type="ORF">CLHUN_35290</name>
</gene>
<dbReference type="Proteomes" id="UP000191554">
    <property type="component" value="Unassembled WGS sequence"/>
</dbReference>
<dbReference type="AlphaFoldDB" id="A0A1V4SF69"/>
<feature type="chain" id="PRO_5012889554" evidence="1">
    <location>
        <begin position="34"/>
        <end position="399"/>
    </location>
</feature>
<dbReference type="SMART" id="SM00635">
    <property type="entry name" value="BID_2"/>
    <property type="match status" value="2"/>
</dbReference>
<dbReference type="InterPro" id="IPR003343">
    <property type="entry name" value="Big_2"/>
</dbReference>
<proteinExistence type="predicted"/>
<dbReference type="RefSeq" id="WP_080065951.1">
    <property type="nucleotide sequence ID" value="NZ_MZGX01000027.1"/>
</dbReference>
<dbReference type="STRING" id="48256.CLHUN_35290"/>
<feature type="domain" description="BIG2" evidence="2">
    <location>
        <begin position="49"/>
        <end position="122"/>
    </location>
</feature>
<accession>A0A1V4SF69</accession>
<dbReference type="Pfam" id="PF02368">
    <property type="entry name" value="Big_2"/>
    <property type="match status" value="1"/>
</dbReference>
<keyword evidence="1" id="KW-0732">Signal</keyword>
<dbReference type="EMBL" id="MZGX01000027">
    <property type="protein sequence ID" value="OPX42562.1"/>
    <property type="molecule type" value="Genomic_DNA"/>
</dbReference>
<dbReference type="SUPFAM" id="SSF49373">
    <property type="entry name" value="Invasin/intimin cell-adhesion fragments"/>
    <property type="match status" value="2"/>
</dbReference>
<comment type="caution">
    <text evidence="3">The sequence shown here is derived from an EMBL/GenBank/DDBJ whole genome shotgun (WGS) entry which is preliminary data.</text>
</comment>